<organism evidence="2">
    <name type="scientific">Ixodes ricinus</name>
    <name type="common">Common tick</name>
    <name type="synonym">Acarus ricinus</name>
    <dbReference type="NCBI Taxonomy" id="34613"/>
    <lineage>
        <taxon>Eukaryota</taxon>
        <taxon>Metazoa</taxon>
        <taxon>Ecdysozoa</taxon>
        <taxon>Arthropoda</taxon>
        <taxon>Chelicerata</taxon>
        <taxon>Arachnida</taxon>
        <taxon>Acari</taxon>
        <taxon>Parasitiformes</taxon>
        <taxon>Ixodida</taxon>
        <taxon>Ixodoidea</taxon>
        <taxon>Ixodidae</taxon>
        <taxon>Ixodinae</taxon>
        <taxon>Ixodes</taxon>
    </lineage>
</organism>
<proteinExistence type="predicted"/>
<accession>A0A6B0UCC8</accession>
<feature type="compositionally biased region" description="Polar residues" evidence="1">
    <location>
        <begin position="56"/>
        <end position="69"/>
    </location>
</feature>
<name>A0A6B0UCC8_IXORI</name>
<dbReference type="AlphaFoldDB" id="A0A6B0UCC8"/>
<reference evidence="2" key="1">
    <citation type="submission" date="2019-12" db="EMBL/GenBank/DDBJ databases">
        <title>An insight into the sialome of adult female Ixodes ricinus ticks feeding for 6 days.</title>
        <authorList>
            <person name="Perner J."/>
            <person name="Ribeiro J.M.C."/>
        </authorList>
    </citation>
    <scope>NUCLEOTIDE SEQUENCE</scope>
    <source>
        <strain evidence="2">Semi-engorged</strain>
        <tissue evidence="2">Salivary glands</tissue>
    </source>
</reference>
<feature type="region of interest" description="Disordered" evidence="1">
    <location>
        <begin position="56"/>
        <end position="78"/>
    </location>
</feature>
<evidence type="ECO:0000256" key="1">
    <source>
        <dbReference type="SAM" id="MobiDB-lite"/>
    </source>
</evidence>
<dbReference type="EMBL" id="GIFC01006238">
    <property type="protein sequence ID" value="MXU88321.1"/>
    <property type="molecule type" value="Transcribed_RNA"/>
</dbReference>
<protein>
    <submittedName>
        <fullName evidence="2">Uncharacterized protein</fullName>
    </submittedName>
</protein>
<evidence type="ECO:0000313" key="2">
    <source>
        <dbReference type="EMBL" id="MXU88321.1"/>
    </source>
</evidence>
<sequence length="101" mass="10946">MSAWLGSSMRACWNSFSAFSSLPSWVMWRAARSDVRASASLTSLSGTFRRLGRCTKTSATPSSVTSRSPLSGRKFGRRRAPADSCVLPRYGLSSRCVGTNC</sequence>